<feature type="domain" description="AB hydrolase-1" evidence="1">
    <location>
        <begin position="10"/>
        <end position="236"/>
    </location>
</feature>
<dbReference type="InterPro" id="IPR000073">
    <property type="entry name" value="AB_hydrolase_1"/>
</dbReference>
<keyword evidence="3" id="KW-1185">Reference proteome</keyword>
<dbReference type="EMBL" id="BAABGT010000016">
    <property type="protein sequence ID" value="GAA4539278.1"/>
    <property type="molecule type" value="Genomic_DNA"/>
</dbReference>
<dbReference type="InterPro" id="IPR032710">
    <property type="entry name" value="NTF2-like_dom_sf"/>
</dbReference>
<gene>
    <name evidence="2" type="ORF">GCM10023175_10310</name>
</gene>
<name>A0ABP8RHU5_9PSEU</name>
<comment type="caution">
    <text evidence="2">The sequence shown here is derived from an EMBL/GenBank/DDBJ whole genome shotgun (WGS) entry which is preliminary data.</text>
</comment>
<reference evidence="3" key="1">
    <citation type="journal article" date="2019" name="Int. J. Syst. Evol. Microbiol.">
        <title>The Global Catalogue of Microorganisms (GCM) 10K type strain sequencing project: providing services to taxonomists for standard genome sequencing and annotation.</title>
        <authorList>
            <consortium name="The Broad Institute Genomics Platform"/>
            <consortium name="The Broad Institute Genome Sequencing Center for Infectious Disease"/>
            <person name="Wu L."/>
            <person name="Ma J."/>
        </authorList>
    </citation>
    <scope>NUCLEOTIDE SEQUENCE [LARGE SCALE GENOMIC DNA]</scope>
    <source>
        <strain evidence="3">JCM 17906</strain>
    </source>
</reference>
<dbReference type="InterPro" id="IPR029058">
    <property type="entry name" value="AB_hydrolase_fold"/>
</dbReference>
<protein>
    <recommendedName>
        <fullName evidence="1">AB hydrolase-1 domain-containing protein</fullName>
    </recommendedName>
</protein>
<proteinExistence type="predicted"/>
<organism evidence="2 3">
    <name type="scientific">Pseudonocardia xishanensis</name>
    <dbReference type="NCBI Taxonomy" id="630995"/>
    <lineage>
        <taxon>Bacteria</taxon>
        <taxon>Bacillati</taxon>
        <taxon>Actinomycetota</taxon>
        <taxon>Actinomycetes</taxon>
        <taxon>Pseudonocardiales</taxon>
        <taxon>Pseudonocardiaceae</taxon>
        <taxon>Pseudonocardia</taxon>
    </lineage>
</organism>
<dbReference type="Gene3D" id="3.10.450.50">
    <property type="match status" value="1"/>
</dbReference>
<dbReference type="SUPFAM" id="SSF53474">
    <property type="entry name" value="alpha/beta-Hydrolases"/>
    <property type="match status" value="1"/>
</dbReference>
<accession>A0ABP8RHU5</accession>
<dbReference type="SUPFAM" id="SSF54427">
    <property type="entry name" value="NTF2-like"/>
    <property type="match status" value="1"/>
</dbReference>
<dbReference type="PANTHER" id="PTHR43194:SF2">
    <property type="entry name" value="PEROXISOMAL MEMBRANE PROTEIN LPX1"/>
    <property type="match status" value="1"/>
</dbReference>
<evidence type="ECO:0000313" key="3">
    <source>
        <dbReference type="Proteomes" id="UP001501598"/>
    </source>
</evidence>
<dbReference type="PANTHER" id="PTHR43194">
    <property type="entry name" value="HYDROLASE ALPHA/BETA FOLD FAMILY"/>
    <property type="match status" value="1"/>
</dbReference>
<dbReference type="Gene3D" id="3.40.50.1820">
    <property type="entry name" value="alpha/beta hydrolase"/>
    <property type="match status" value="1"/>
</dbReference>
<evidence type="ECO:0000259" key="1">
    <source>
        <dbReference type="Pfam" id="PF12697"/>
    </source>
</evidence>
<dbReference type="Pfam" id="PF12697">
    <property type="entry name" value="Abhydrolase_6"/>
    <property type="match status" value="1"/>
</dbReference>
<dbReference type="Proteomes" id="UP001501598">
    <property type="component" value="Unassembled WGS sequence"/>
</dbReference>
<dbReference type="InterPro" id="IPR050228">
    <property type="entry name" value="Carboxylesterase_BioH"/>
</dbReference>
<evidence type="ECO:0000313" key="2">
    <source>
        <dbReference type="EMBL" id="GAA4539278.1"/>
    </source>
</evidence>
<dbReference type="RefSeq" id="WP_345413224.1">
    <property type="nucleotide sequence ID" value="NZ_BAABGT010000016.1"/>
</dbReference>
<sequence length="391" mass="40380">MVTADQPLTLLLVHGFLDDARVWDGVTAALTSPGPTTVAVDLAGMSGRPDEPGPITLERYAADVVSALDATDGPVVVVGQSMGAQIAELVGVARPERVAGLVLLTPIPLGGSGLPAEAIEPFRALGGNAEQQRGVRLQLSASFPEGELERLVEAGARVAPDAVAAAADSWNDGVPDAPASSSFAGPVLIVRGAADPFVSDELVAAAVSPRFARSEVAAVPGAGHWAHVEQPAAVAALLDAFLAELRPGANTSAGVRPQGWTTAFADKSATSFADALAAEVELHASVLFTPVVGREAVQTVMAAASTIYESLVFTQESTTGRRSYLEWEATAFGGVALQGVTVLTKNEDERIVHVAIHHRPLRAALTFSRALGEKLAGDVEGEHFYGADQPL</sequence>